<dbReference type="PROSITE" id="PS00452">
    <property type="entry name" value="GUANYLATE_CYCLASE_1"/>
    <property type="match status" value="1"/>
</dbReference>
<dbReference type="GO" id="GO:0046872">
    <property type="term" value="F:metal ion binding"/>
    <property type="evidence" value="ECO:0007669"/>
    <property type="project" value="UniProtKB-KW"/>
</dbReference>
<accession>A0A7I7PJ62</accession>
<dbReference type="GO" id="GO:0005524">
    <property type="term" value="F:ATP binding"/>
    <property type="evidence" value="ECO:0007669"/>
    <property type="project" value="UniProtKB-KW"/>
</dbReference>
<comment type="subcellular location">
    <subcellularLocation>
        <location evidence="2">Membrane</location>
    </subcellularLocation>
</comment>
<comment type="similarity">
    <text evidence="17">Belongs to the adenylyl cyclase class-4/guanylyl cyclase family.</text>
</comment>
<evidence type="ECO:0000256" key="1">
    <source>
        <dbReference type="ARBA" id="ARBA00001593"/>
    </source>
</evidence>
<feature type="transmembrane region" description="Helical" evidence="18">
    <location>
        <begin position="155"/>
        <end position="177"/>
    </location>
</feature>
<feature type="transmembrane region" description="Helical" evidence="18">
    <location>
        <begin position="75"/>
        <end position="96"/>
    </location>
</feature>
<keyword evidence="8" id="KW-0067">ATP-binding</keyword>
<dbReference type="Pfam" id="PF00211">
    <property type="entry name" value="Guanylate_cyc"/>
    <property type="match status" value="1"/>
</dbReference>
<proteinExistence type="inferred from homology"/>
<dbReference type="Proteomes" id="UP000466894">
    <property type="component" value="Chromosome"/>
</dbReference>
<reference evidence="20 21" key="1">
    <citation type="journal article" date="2019" name="Emerg. Microbes Infect.">
        <title>Comprehensive subspecies identification of 175 nontuberculous mycobacteria species based on 7547 genomic profiles.</title>
        <authorList>
            <person name="Matsumoto Y."/>
            <person name="Kinjo T."/>
            <person name="Motooka D."/>
            <person name="Nabeya D."/>
            <person name="Jung N."/>
            <person name="Uechi K."/>
            <person name="Horii T."/>
            <person name="Iida T."/>
            <person name="Fujita J."/>
            <person name="Nakamura S."/>
        </authorList>
    </citation>
    <scope>NUCLEOTIDE SEQUENCE [LARGE SCALE GENOMIC DNA]</scope>
    <source>
        <strain evidence="20 21">JCM 16367</strain>
    </source>
</reference>
<evidence type="ECO:0000256" key="17">
    <source>
        <dbReference type="RuleBase" id="RU000405"/>
    </source>
</evidence>
<organism evidence="20 21">
    <name type="scientific">Mycobacterium noviomagense</name>
    <dbReference type="NCBI Taxonomy" id="459858"/>
    <lineage>
        <taxon>Bacteria</taxon>
        <taxon>Bacillati</taxon>
        <taxon>Actinomycetota</taxon>
        <taxon>Actinomycetes</taxon>
        <taxon>Mycobacteriales</taxon>
        <taxon>Mycobacteriaceae</taxon>
        <taxon>Mycobacterium</taxon>
    </lineage>
</organism>
<dbReference type="InterPro" id="IPR050401">
    <property type="entry name" value="Cyclic_nucleotide_synthase"/>
</dbReference>
<dbReference type="Pfam" id="PF20967">
    <property type="entry name" value="MASE7"/>
    <property type="match status" value="1"/>
</dbReference>
<comment type="catalytic activity">
    <reaction evidence="1">
        <text>ATP = 3',5'-cyclic AMP + diphosphate</text>
        <dbReference type="Rhea" id="RHEA:15389"/>
        <dbReference type="ChEBI" id="CHEBI:30616"/>
        <dbReference type="ChEBI" id="CHEBI:33019"/>
        <dbReference type="ChEBI" id="CHEBI:58165"/>
        <dbReference type="EC" id="4.6.1.1"/>
    </reaction>
</comment>
<evidence type="ECO:0000256" key="6">
    <source>
        <dbReference type="ARBA" id="ARBA00022723"/>
    </source>
</evidence>
<dbReference type="GO" id="GO:0005886">
    <property type="term" value="C:plasma membrane"/>
    <property type="evidence" value="ECO:0007669"/>
    <property type="project" value="UniProtKB-ARBA"/>
</dbReference>
<keyword evidence="13 17" id="KW-0456">Lyase</keyword>
<keyword evidence="11" id="KW-0115">cAMP biosynthesis</keyword>
<dbReference type="GO" id="GO:0004383">
    <property type="term" value="F:guanylate cyclase activity"/>
    <property type="evidence" value="ECO:0007669"/>
    <property type="project" value="TreeGrafter"/>
</dbReference>
<evidence type="ECO:0000256" key="15">
    <source>
        <dbReference type="ARBA" id="ARBA00032637"/>
    </source>
</evidence>
<evidence type="ECO:0000256" key="8">
    <source>
        <dbReference type="ARBA" id="ARBA00022840"/>
    </source>
</evidence>
<feature type="transmembrane region" description="Helical" evidence="18">
    <location>
        <begin position="125"/>
        <end position="143"/>
    </location>
</feature>
<evidence type="ECO:0000256" key="13">
    <source>
        <dbReference type="ARBA" id="ARBA00023239"/>
    </source>
</evidence>
<dbReference type="InterPro" id="IPR048432">
    <property type="entry name" value="MASE7"/>
</dbReference>
<dbReference type="EC" id="4.6.1.1" evidence="3"/>
<comment type="subunit">
    <text evidence="16">Homodimer. Can also exist as monomer.</text>
</comment>
<evidence type="ECO:0000256" key="11">
    <source>
        <dbReference type="ARBA" id="ARBA00022998"/>
    </source>
</evidence>
<keyword evidence="9" id="KW-0460">Magnesium</keyword>
<feature type="domain" description="Guanylate cyclase" evidence="19">
    <location>
        <begin position="226"/>
        <end position="353"/>
    </location>
</feature>
<keyword evidence="7" id="KW-0547">Nucleotide-binding</keyword>
<evidence type="ECO:0000256" key="18">
    <source>
        <dbReference type="SAM" id="Phobius"/>
    </source>
</evidence>
<keyword evidence="5 18" id="KW-0812">Transmembrane</keyword>
<evidence type="ECO:0000256" key="3">
    <source>
        <dbReference type="ARBA" id="ARBA00012201"/>
    </source>
</evidence>
<evidence type="ECO:0000256" key="7">
    <source>
        <dbReference type="ARBA" id="ARBA00022741"/>
    </source>
</evidence>
<dbReference type="CDD" id="cd07302">
    <property type="entry name" value="CHD"/>
    <property type="match status" value="1"/>
</dbReference>
<evidence type="ECO:0000256" key="9">
    <source>
        <dbReference type="ARBA" id="ARBA00022842"/>
    </source>
</evidence>
<dbReference type="GO" id="GO:0001653">
    <property type="term" value="F:peptide receptor activity"/>
    <property type="evidence" value="ECO:0007669"/>
    <property type="project" value="TreeGrafter"/>
</dbReference>
<evidence type="ECO:0000313" key="21">
    <source>
        <dbReference type="Proteomes" id="UP000466894"/>
    </source>
</evidence>
<evidence type="ECO:0000256" key="16">
    <source>
        <dbReference type="ARBA" id="ARBA00064436"/>
    </source>
</evidence>
<evidence type="ECO:0000256" key="12">
    <source>
        <dbReference type="ARBA" id="ARBA00023136"/>
    </source>
</evidence>
<evidence type="ECO:0000256" key="4">
    <source>
        <dbReference type="ARBA" id="ARBA00021420"/>
    </source>
</evidence>
<feature type="transmembrane region" description="Helical" evidence="18">
    <location>
        <begin position="49"/>
        <end position="68"/>
    </location>
</feature>
<name>A0A7I7PJ62_9MYCO</name>
<gene>
    <name evidence="20" type="primary">cya_2</name>
    <name evidence="20" type="ORF">MNVI_38870</name>
</gene>
<dbReference type="AlphaFoldDB" id="A0A7I7PJ62"/>
<evidence type="ECO:0000256" key="10">
    <source>
        <dbReference type="ARBA" id="ARBA00022989"/>
    </source>
</evidence>
<keyword evidence="10 18" id="KW-1133">Transmembrane helix</keyword>
<evidence type="ECO:0000256" key="2">
    <source>
        <dbReference type="ARBA" id="ARBA00004370"/>
    </source>
</evidence>
<dbReference type="GO" id="GO:0006171">
    <property type="term" value="P:cAMP biosynthetic process"/>
    <property type="evidence" value="ECO:0007669"/>
    <property type="project" value="UniProtKB-KW"/>
</dbReference>
<dbReference type="InterPro" id="IPR029787">
    <property type="entry name" value="Nucleotide_cyclase"/>
</dbReference>
<dbReference type="SMART" id="SM00044">
    <property type="entry name" value="CYCc"/>
    <property type="match status" value="1"/>
</dbReference>
<dbReference type="SUPFAM" id="SSF55073">
    <property type="entry name" value="Nucleotide cyclase"/>
    <property type="match status" value="1"/>
</dbReference>
<dbReference type="PANTHER" id="PTHR11920">
    <property type="entry name" value="GUANYLYL CYCLASE"/>
    <property type="match status" value="1"/>
</dbReference>
<dbReference type="InterPro" id="IPR018297">
    <property type="entry name" value="A/G_cyclase_CS"/>
</dbReference>
<sequence>MREQTRARNQHYADSASRRRRVLNINATMAVLVCASYAVLGLAVGHPVWRTQLVNLLAAAVFATVPLLHRFGELVAPLTFICTAYVSIFVICWNVGTGSGLQFFFLVTACLVVLQLGIEHIALAATLATVAAGLVIALEFLVPRNTGLQPDWAQSLGFVIAAVSACLMVVVTMWYALREIARAEAVMEVEYDRSEALLANIMPASVAARLKDPERNVIADKYDEASVLFADIAGFTERASATAPTELIEFLDRLYTEFDALVDKHGLEKIKVSGDSYMVVSGVPWPRHDHVHALADLALGMADAAADLKDPHGRALPLRIGLATGPVVAGVVGSRRFFYDVWGDAVNVASRMESTDPEGRIQVPQDVYERLKDDFVLEERGDIEVKGKGVMHTWYLVGRKPGARSSSLRSDVTQTASV</sequence>
<protein>
    <recommendedName>
        <fullName evidence="4">Adenylate cyclase</fullName>
        <ecNumber evidence="3">4.6.1.1</ecNumber>
    </recommendedName>
    <alternativeName>
        <fullName evidence="14">ATP pyrophosphate-lyase</fullName>
    </alternativeName>
    <alternativeName>
        <fullName evidence="15">Adenylyl cyclase</fullName>
    </alternativeName>
</protein>
<dbReference type="Gene3D" id="3.30.70.1230">
    <property type="entry name" value="Nucleotide cyclase"/>
    <property type="match status" value="1"/>
</dbReference>
<evidence type="ECO:0000256" key="5">
    <source>
        <dbReference type="ARBA" id="ARBA00022692"/>
    </source>
</evidence>
<keyword evidence="12 18" id="KW-0472">Membrane</keyword>
<dbReference type="InterPro" id="IPR001054">
    <property type="entry name" value="A/G_cyclase"/>
</dbReference>
<evidence type="ECO:0000256" key="14">
    <source>
        <dbReference type="ARBA" id="ARBA00032597"/>
    </source>
</evidence>
<dbReference type="KEGG" id="mnv:MNVI_38870"/>
<dbReference type="GO" id="GO:0007168">
    <property type="term" value="P:receptor guanylyl cyclase signaling pathway"/>
    <property type="evidence" value="ECO:0007669"/>
    <property type="project" value="TreeGrafter"/>
</dbReference>
<keyword evidence="6" id="KW-0479">Metal-binding</keyword>
<evidence type="ECO:0000313" key="20">
    <source>
        <dbReference type="EMBL" id="BBY08569.1"/>
    </source>
</evidence>
<dbReference type="EMBL" id="AP022583">
    <property type="protein sequence ID" value="BBY08569.1"/>
    <property type="molecule type" value="Genomic_DNA"/>
</dbReference>
<evidence type="ECO:0000259" key="19">
    <source>
        <dbReference type="PROSITE" id="PS50125"/>
    </source>
</evidence>
<dbReference type="FunFam" id="3.30.70.1230:FF:000033">
    <property type="entry name" value="Adenylate cyclase"/>
    <property type="match status" value="1"/>
</dbReference>
<dbReference type="GO" id="GO:0004016">
    <property type="term" value="F:adenylate cyclase activity"/>
    <property type="evidence" value="ECO:0007669"/>
    <property type="project" value="UniProtKB-EC"/>
</dbReference>
<dbReference type="GO" id="GO:0035556">
    <property type="term" value="P:intracellular signal transduction"/>
    <property type="evidence" value="ECO:0007669"/>
    <property type="project" value="InterPro"/>
</dbReference>
<feature type="transmembrane region" description="Helical" evidence="18">
    <location>
        <begin position="21"/>
        <end position="43"/>
    </location>
</feature>
<dbReference type="PANTHER" id="PTHR11920:SF335">
    <property type="entry name" value="GUANYLATE CYCLASE"/>
    <property type="match status" value="1"/>
</dbReference>
<dbReference type="PROSITE" id="PS50125">
    <property type="entry name" value="GUANYLATE_CYCLASE_2"/>
    <property type="match status" value="1"/>
</dbReference>